<dbReference type="Proteomes" id="UP000295164">
    <property type="component" value="Unassembled WGS sequence"/>
</dbReference>
<dbReference type="RefSeq" id="WP_131851696.1">
    <property type="nucleotide sequence ID" value="NZ_SKFH01000010.1"/>
</dbReference>
<evidence type="ECO:0000313" key="1">
    <source>
        <dbReference type="EMBL" id="TCZ72773.1"/>
    </source>
</evidence>
<dbReference type="EMBL" id="SKFH01000010">
    <property type="protein sequence ID" value="TCZ72773.1"/>
    <property type="molecule type" value="Genomic_DNA"/>
</dbReference>
<dbReference type="InterPro" id="IPR025563">
    <property type="entry name" value="DUF4286"/>
</dbReference>
<evidence type="ECO:0000313" key="2">
    <source>
        <dbReference type="Proteomes" id="UP000295164"/>
    </source>
</evidence>
<accession>A0A4R4E200</accession>
<proteinExistence type="predicted"/>
<sequence length="101" mass="11583">MIVYNVTVKVAADIAEAWLRWLKEEHAPAIIATGCFDSFRVLRLLEQDDSEGPTYAIQYHSAGAEGYAQYCTDFAARFRDESFARWGDRFIAFRSVMEVIH</sequence>
<organism evidence="1 2">
    <name type="scientific">Flaviaesturariibacter aridisoli</name>
    <dbReference type="NCBI Taxonomy" id="2545761"/>
    <lineage>
        <taxon>Bacteria</taxon>
        <taxon>Pseudomonadati</taxon>
        <taxon>Bacteroidota</taxon>
        <taxon>Chitinophagia</taxon>
        <taxon>Chitinophagales</taxon>
        <taxon>Chitinophagaceae</taxon>
        <taxon>Flaviaestuariibacter</taxon>
    </lineage>
</organism>
<comment type="caution">
    <text evidence="1">The sequence shown here is derived from an EMBL/GenBank/DDBJ whole genome shotgun (WGS) entry which is preliminary data.</text>
</comment>
<dbReference type="OrthoDB" id="1121837at2"/>
<dbReference type="AlphaFoldDB" id="A0A4R4E200"/>
<gene>
    <name evidence="1" type="ORF">E0486_08305</name>
</gene>
<reference evidence="1 2" key="1">
    <citation type="submission" date="2019-03" db="EMBL/GenBank/DDBJ databases">
        <authorList>
            <person name="Kim M.K.M."/>
        </authorList>
    </citation>
    <scope>NUCLEOTIDE SEQUENCE [LARGE SCALE GENOMIC DNA]</scope>
    <source>
        <strain evidence="1 2">17J68-15</strain>
    </source>
</reference>
<name>A0A4R4E200_9BACT</name>
<dbReference type="Pfam" id="PF14114">
    <property type="entry name" value="DUF4286"/>
    <property type="match status" value="1"/>
</dbReference>
<protein>
    <submittedName>
        <fullName evidence="1">DUF4286 family protein</fullName>
    </submittedName>
</protein>
<keyword evidence="2" id="KW-1185">Reference proteome</keyword>